<organism evidence="2 3">
    <name type="scientific">Hexamita inflata</name>
    <dbReference type="NCBI Taxonomy" id="28002"/>
    <lineage>
        <taxon>Eukaryota</taxon>
        <taxon>Metamonada</taxon>
        <taxon>Diplomonadida</taxon>
        <taxon>Hexamitidae</taxon>
        <taxon>Hexamitinae</taxon>
        <taxon>Hexamita</taxon>
    </lineage>
</organism>
<reference evidence="2 3" key="1">
    <citation type="submission" date="2024-07" db="EMBL/GenBank/DDBJ databases">
        <authorList>
            <person name="Akdeniz Z."/>
        </authorList>
    </citation>
    <scope>NUCLEOTIDE SEQUENCE [LARGE SCALE GENOMIC DNA]</scope>
</reference>
<sequence>MFSIGSVLILWSCDRVVVFDLIRQQLVQVQGSGCLAVQKFSSQVEQMFRELLQDINQINKYIELWSYGLQIRREIHAQLFGKSYPKAVDKYHSEFHASRKLTALNKLQKFQLMHVFRPLAYVGLYIVAEDNHLYVIDKEYNVLKKAPIKCEIYSRYENSELYYVTIIYEGFYNQLIPCKGFCTCRF</sequence>
<accession>A0ABP1HQG7</accession>
<keyword evidence="1" id="KW-0732">Signal</keyword>
<name>A0ABP1HQG7_9EUKA</name>
<feature type="signal peptide" evidence="1">
    <location>
        <begin position="1"/>
        <end position="18"/>
    </location>
</feature>
<gene>
    <name evidence="2" type="ORF">HINF_LOCUS15229</name>
</gene>
<evidence type="ECO:0000313" key="3">
    <source>
        <dbReference type="Proteomes" id="UP001642409"/>
    </source>
</evidence>
<evidence type="ECO:0000256" key="1">
    <source>
        <dbReference type="SAM" id="SignalP"/>
    </source>
</evidence>
<proteinExistence type="predicted"/>
<dbReference type="Proteomes" id="UP001642409">
    <property type="component" value="Unassembled WGS sequence"/>
</dbReference>
<protein>
    <submittedName>
        <fullName evidence="2">Hypothetical_protein</fullName>
    </submittedName>
</protein>
<comment type="caution">
    <text evidence="2">The sequence shown here is derived from an EMBL/GenBank/DDBJ whole genome shotgun (WGS) entry which is preliminary data.</text>
</comment>
<feature type="chain" id="PRO_5045981637" evidence="1">
    <location>
        <begin position="19"/>
        <end position="186"/>
    </location>
</feature>
<dbReference type="EMBL" id="CAXDID020000036">
    <property type="protein sequence ID" value="CAL5997401.1"/>
    <property type="molecule type" value="Genomic_DNA"/>
</dbReference>
<evidence type="ECO:0000313" key="2">
    <source>
        <dbReference type="EMBL" id="CAL5997401.1"/>
    </source>
</evidence>
<keyword evidence="3" id="KW-1185">Reference proteome</keyword>